<keyword evidence="1" id="KW-1133">Transmembrane helix</keyword>
<protein>
    <submittedName>
        <fullName evidence="2">Uncharacterized protein</fullName>
    </submittedName>
</protein>
<accession>A0A8H5BPY3</accession>
<reference evidence="2 3" key="1">
    <citation type="journal article" date="2020" name="ISME J.">
        <title>Uncovering the hidden diversity of litter-decomposition mechanisms in mushroom-forming fungi.</title>
        <authorList>
            <person name="Floudas D."/>
            <person name="Bentzer J."/>
            <person name="Ahren D."/>
            <person name="Johansson T."/>
            <person name="Persson P."/>
            <person name="Tunlid A."/>
        </authorList>
    </citation>
    <scope>NUCLEOTIDE SEQUENCE [LARGE SCALE GENOMIC DNA]</scope>
    <source>
        <strain evidence="2 3">CBS 101986</strain>
    </source>
</reference>
<sequence>MIIADALLIWRCYILWRQNKILLVILCALLVGEMVPNAGSGIPAAAGPTLYYVSVGITAIASGLIIYRIIDVTKRSGGAGGRYTFTIEVIVESGALYLITLLIASVLLSEINTAIVYSDALLGAWMYFYRASIPITVGDAYSESSI</sequence>
<comment type="caution">
    <text evidence="2">The sequence shown here is derived from an EMBL/GenBank/DDBJ whole genome shotgun (WGS) entry which is preliminary data.</text>
</comment>
<keyword evidence="1" id="KW-0472">Membrane</keyword>
<evidence type="ECO:0000313" key="3">
    <source>
        <dbReference type="Proteomes" id="UP000567179"/>
    </source>
</evidence>
<dbReference type="Proteomes" id="UP000567179">
    <property type="component" value="Unassembled WGS sequence"/>
</dbReference>
<gene>
    <name evidence="2" type="ORF">D9619_003893</name>
</gene>
<evidence type="ECO:0000313" key="2">
    <source>
        <dbReference type="EMBL" id="KAF5327377.1"/>
    </source>
</evidence>
<proteinExistence type="predicted"/>
<keyword evidence="3" id="KW-1185">Reference proteome</keyword>
<organism evidence="2 3">
    <name type="scientific">Psilocybe cf. subviscida</name>
    <dbReference type="NCBI Taxonomy" id="2480587"/>
    <lineage>
        <taxon>Eukaryota</taxon>
        <taxon>Fungi</taxon>
        <taxon>Dikarya</taxon>
        <taxon>Basidiomycota</taxon>
        <taxon>Agaricomycotina</taxon>
        <taxon>Agaricomycetes</taxon>
        <taxon>Agaricomycetidae</taxon>
        <taxon>Agaricales</taxon>
        <taxon>Agaricineae</taxon>
        <taxon>Strophariaceae</taxon>
        <taxon>Psilocybe</taxon>
    </lineage>
</organism>
<evidence type="ECO:0000256" key="1">
    <source>
        <dbReference type="SAM" id="Phobius"/>
    </source>
</evidence>
<name>A0A8H5BPY3_9AGAR</name>
<dbReference type="OrthoDB" id="3226582at2759"/>
<dbReference type="AlphaFoldDB" id="A0A8H5BPY3"/>
<keyword evidence="1" id="KW-0812">Transmembrane</keyword>
<feature type="transmembrane region" description="Helical" evidence="1">
    <location>
        <begin position="50"/>
        <end position="70"/>
    </location>
</feature>
<dbReference type="EMBL" id="JAACJJ010000014">
    <property type="protein sequence ID" value="KAF5327377.1"/>
    <property type="molecule type" value="Genomic_DNA"/>
</dbReference>